<dbReference type="EMBL" id="SMZJ02000001">
    <property type="protein sequence ID" value="TWO34770.1"/>
    <property type="molecule type" value="Genomic_DNA"/>
</dbReference>
<dbReference type="AlphaFoldDB" id="A0A562YI69"/>
<gene>
    <name evidence="1" type="ORF">E1J38_002615</name>
</gene>
<proteinExistence type="predicted"/>
<evidence type="ECO:0000313" key="2">
    <source>
        <dbReference type="Proteomes" id="UP000295814"/>
    </source>
</evidence>
<dbReference type="Proteomes" id="UP000295814">
    <property type="component" value="Unassembled WGS sequence"/>
</dbReference>
<comment type="caution">
    <text evidence="1">The sequence shown here is derived from an EMBL/GenBank/DDBJ whole genome shotgun (WGS) entry which is preliminary data.</text>
</comment>
<sequence length="141" mass="16543">MKTFITLLVCLISISITKAQETGLIGTWNIFEFEVINNDDINTRTHENLFSENSIWDLFFMDNKSFKQSSNMRSGELESHKGLWETSKENLKLSLMVQEQKIVLNYNYKLKDNILVLRRVNPKGTLKLKITFIKKEEHKSK</sequence>
<reference evidence="1 2" key="1">
    <citation type="submission" date="2019-07" db="EMBL/GenBank/DDBJ databases">
        <title>Seonamhaeicola sp. W255 draft genome.</title>
        <authorList>
            <person name="Zhang X.-Y."/>
            <person name="Zhang R."/>
            <person name="Zhong Y.-L."/>
            <person name="Du Z.-J."/>
        </authorList>
    </citation>
    <scope>NUCLEOTIDE SEQUENCE [LARGE SCALE GENOMIC DNA]</scope>
    <source>
        <strain evidence="1 2">W255</strain>
    </source>
</reference>
<evidence type="ECO:0008006" key="3">
    <source>
        <dbReference type="Google" id="ProtNLM"/>
    </source>
</evidence>
<evidence type="ECO:0000313" key="1">
    <source>
        <dbReference type="EMBL" id="TWO34770.1"/>
    </source>
</evidence>
<dbReference type="RefSeq" id="WP_133354182.1">
    <property type="nucleotide sequence ID" value="NZ_SMZJ02000001.1"/>
</dbReference>
<organism evidence="1 2">
    <name type="scientific">Seonamhaeicola sediminis</name>
    <dbReference type="NCBI Taxonomy" id="2528206"/>
    <lineage>
        <taxon>Bacteria</taxon>
        <taxon>Pseudomonadati</taxon>
        <taxon>Bacteroidota</taxon>
        <taxon>Flavobacteriia</taxon>
        <taxon>Flavobacteriales</taxon>
        <taxon>Flavobacteriaceae</taxon>
    </lineage>
</organism>
<name>A0A562YI69_9FLAO</name>
<keyword evidence="2" id="KW-1185">Reference proteome</keyword>
<accession>A0A562YI69</accession>
<protein>
    <recommendedName>
        <fullName evidence="3">Lipocalin-like domain-containing protein</fullName>
    </recommendedName>
</protein>